<dbReference type="GO" id="GO:0005634">
    <property type="term" value="C:nucleus"/>
    <property type="evidence" value="ECO:0007669"/>
    <property type="project" value="UniProtKB-SubCell"/>
</dbReference>
<organism evidence="12 13">
    <name type="scientific">Euphydryas editha</name>
    <name type="common">Edith's checkerspot</name>
    <dbReference type="NCBI Taxonomy" id="104508"/>
    <lineage>
        <taxon>Eukaryota</taxon>
        <taxon>Metazoa</taxon>
        <taxon>Ecdysozoa</taxon>
        <taxon>Arthropoda</taxon>
        <taxon>Hexapoda</taxon>
        <taxon>Insecta</taxon>
        <taxon>Pterygota</taxon>
        <taxon>Neoptera</taxon>
        <taxon>Endopterygota</taxon>
        <taxon>Lepidoptera</taxon>
        <taxon>Glossata</taxon>
        <taxon>Ditrysia</taxon>
        <taxon>Papilionoidea</taxon>
        <taxon>Nymphalidae</taxon>
        <taxon>Nymphalinae</taxon>
        <taxon>Euphydryas</taxon>
    </lineage>
</organism>
<dbReference type="Gene3D" id="2.60.40.790">
    <property type="match status" value="1"/>
</dbReference>
<keyword evidence="3" id="KW-0963">Cytoplasm</keyword>
<reference evidence="12" key="1">
    <citation type="submission" date="2022-03" db="EMBL/GenBank/DDBJ databases">
        <authorList>
            <person name="Tunstrom K."/>
        </authorList>
    </citation>
    <scope>NUCLEOTIDE SEQUENCE</scope>
</reference>
<dbReference type="InterPro" id="IPR007052">
    <property type="entry name" value="CS_dom"/>
</dbReference>
<evidence type="ECO:0000256" key="3">
    <source>
        <dbReference type="ARBA" id="ARBA00022490"/>
    </source>
</evidence>
<dbReference type="EMBL" id="CAKOGL010000010">
    <property type="protein sequence ID" value="CAH2090796.1"/>
    <property type="molecule type" value="Genomic_DNA"/>
</dbReference>
<dbReference type="AlphaFoldDB" id="A0AAU9TUG3"/>
<evidence type="ECO:0000256" key="6">
    <source>
        <dbReference type="ARBA" id="ARBA00022902"/>
    </source>
</evidence>
<dbReference type="GO" id="GO:0120293">
    <property type="term" value="C:dynein axonemal particle"/>
    <property type="evidence" value="ECO:0007669"/>
    <property type="project" value="UniProtKB-SubCell"/>
</dbReference>
<dbReference type="PANTHER" id="PTHR46492:SF1">
    <property type="entry name" value="DYNEIN AXONEMAL ASSEMBLY FACTOR 4"/>
    <property type="match status" value="1"/>
</dbReference>
<dbReference type="SMART" id="SM00028">
    <property type="entry name" value="TPR"/>
    <property type="match status" value="3"/>
</dbReference>
<dbReference type="GO" id="GO:0036158">
    <property type="term" value="P:outer dynein arm assembly"/>
    <property type="evidence" value="ECO:0007669"/>
    <property type="project" value="TreeGrafter"/>
</dbReference>
<evidence type="ECO:0000313" key="13">
    <source>
        <dbReference type="Proteomes" id="UP001153954"/>
    </source>
</evidence>
<dbReference type="Proteomes" id="UP001153954">
    <property type="component" value="Unassembled WGS sequence"/>
</dbReference>
<gene>
    <name evidence="12" type="ORF">EEDITHA_LOCUS6721</name>
</gene>
<evidence type="ECO:0000313" key="12">
    <source>
        <dbReference type="EMBL" id="CAH2090796.1"/>
    </source>
</evidence>
<dbReference type="GO" id="GO:0003341">
    <property type="term" value="P:cilium movement"/>
    <property type="evidence" value="ECO:0007669"/>
    <property type="project" value="InterPro"/>
</dbReference>
<protein>
    <recommendedName>
        <fullName evidence="10">Dynein axonemal assembly factor 4</fullName>
    </recommendedName>
</protein>
<dbReference type="PROSITE" id="PS51203">
    <property type="entry name" value="CS"/>
    <property type="match status" value="1"/>
</dbReference>
<keyword evidence="8" id="KW-0966">Cell projection</keyword>
<comment type="caution">
    <text evidence="12">The sequence shown here is derived from an EMBL/GenBank/DDBJ whole genome shotgun (WGS) entry which is preliminary data.</text>
</comment>
<accession>A0AAU9TUG3</accession>
<dbReference type="InterPro" id="IPR011990">
    <property type="entry name" value="TPR-like_helical_dom_sf"/>
</dbReference>
<evidence type="ECO:0000256" key="10">
    <source>
        <dbReference type="ARBA" id="ARBA00024430"/>
    </source>
</evidence>
<feature type="domain" description="CS" evidence="11">
    <location>
        <begin position="3"/>
        <end position="87"/>
    </location>
</feature>
<evidence type="ECO:0000256" key="8">
    <source>
        <dbReference type="ARBA" id="ARBA00023273"/>
    </source>
</evidence>
<comment type="subcellular location">
    <subcellularLocation>
        <location evidence="2">Cell projection</location>
        <location evidence="2">Neuron projection</location>
    </subcellularLocation>
    <subcellularLocation>
        <location evidence="9">Dynein axonemal particle</location>
    </subcellularLocation>
    <subcellularLocation>
        <location evidence="1">Nucleus</location>
    </subcellularLocation>
</comment>
<keyword evidence="13" id="KW-1185">Reference proteome</keyword>
<keyword evidence="4" id="KW-0677">Repeat</keyword>
<evidence type="ECO:0000256" key="7">
    <source>
        <dbReference type="ARBA" id="ARBA00023242"/>
    </source>
</evidence>
<dbReference type="GO" id="GO:0007399">
    <property type="term" value="P:nervous system development"/>
    <property type="evidence" value="ECO:0007669"/>
    <property type="project" value="UniProtKB-KW"/>
</dbReference>
<keyword evidence="7" id="KW-0539">Nucleus</keyword>
<name>A0AAU9TUG3_EUPED</name>
<dbReference type="GO" id="GO:0043005">
    <property type="term" value="C:neuron projection"/>
    <property type="evidence" value="ECO:0007669"/>
    <property type="project" value="UniProtKB-SubCell"/>
</dbReference>
<evidence type="ECO:0000256" key="4">
    <source>
        <dbReference type="ARBA" id="ARBA00022737"/>
    </source>
</evidence>
<keyword evidence="5" id="KW-0802">TPR repeat</keyword>
<dbReference type="InterPro" id="IPR052004">
    <property type="entry name" value="Dynein_assembly_factor_4"/>
</dbReference>
<dbReference type="InterPro" id="IPR037894">
    <property type="entry name" value="CS_DYX1C1"/>
</dbReference>
<dbReference type="SUPFAM" id="SSF48452">
    <property type="entry name" value="TPR-like"/>
    <property type="match status" value="1"/>
</dbReference>
<evidence type="ECO:0000256" key="5">
    <source>
        <dbReference type="ARBA" id="ARBA00022803"/>
    </source>
</evidence>
<dbReference type="SUPFAM" id="SSF49764">
    <property type="entry name" value="HSP20-like chaperones"/>
    <property type="match status" value="1"/>
</dbReference>
<evidence type="ECO:0000259" key="11">
    <source>
        <dbReference type="PROSITE" id="PS51203"/>
    </source>
</evidence>
<dbReference type="PANTHER" id="PTHR46492">
    <property type="entry name" value="DYNEIN ASSEMBLY FACTOR 4, AXONEMAL"/>
    <property type="match status" value="1"/>
</dbReference>
<dbReference type="InterPro" id="IPR008978">
    <property type="entry name" value="HSP20-like_chaperone"/>
</dbReference>
<dbReference type="InterPro" id="IPR019734">
    <property type="entry name" value="TPR_rpt"/>
</dbReference>
<evidence type="ECO:0000256" key="2">
    <source>
        <dbReference type="ARBA" id="ARBA00004487"/>
    </source>
</evidence>
<evidence type="ECO:0000256" key="1">
    <source>
        <dbReference type="ARBA" id="ARBA00004123"/>
    </source>
</evidence>
<dbReference type="Gene3D" id="1.25.40.10">
    <property type="entry name" value="Tetratricopeptide repeat domain"/>
    <property type="match status" value="1"/>
</dbReference>
<evidence type="ECO:0000256" key="9">
    <source>
        <dbReference type="ARBA" id="ARBA00024190"/>
    </source>
</evidence>
<sequence>MPILIKDYTWIQNSKNIQIRVPINSGYKNKIDLFSSDCYIKVNFNPFLFELFLMHDVDITKSKCVVNDNFIVIDLVKKEETIWAELEKPLNKEDKMKLRHKVIAECQERAKLELEDRAIKKSNLDRFTVQQAMNIDNKQHVIMDERRDEERKKAMNELEMWRKVTAEEEIYETENTITENQIEKSSLKITELPSDYEENSQHMQIILKESNKKTIPKKTRVKSEYIDKKKEETAKRILPKLREMAQVEITHTPRSFPTPSRESTAQEEETWLKNITLARRATGFVSEDLRPEEQDPQWCKEKGDEFFRNGNFLGAISAYTHGITLSDKLPSLFANRAAAHFSLGNFNKCANDCSTALDLMKPACEGNRRSRGKCIARRAAALARLGYLNKAIDEMKAAAKLLPEDENLQKDIYDMERAWEQNPDSD</sequence>
<dbReference type="CDD" id="cd06469">
    <property type="entry name" value="p23_DYX1C1_like"/>
    <property type="match status" value="1"/>
</dbReference>
<dbReference type="GO" id="GO:0036159">
    <property type="term" value="P:inner dynein arm assembly"/>
    <property type="evidence" value="ECO:0007669"/>
    <property type="project" value="TreeGrafter"/>
</dbReference>
<proteinExistence type="predicted"/>
<keyword evidence="6" id="KW-0524">Neurogenesis</keyword>